<organism evidence="2 3">
    <name type="scientific">Podila minutissima</name>
    <dbReference type="NCBI Taxonomy" id="64525"/>
    <lineage>
        <taxon>Eukaryota</taxon>
        <taxon>Fungi</taxon>
        <taxon>Fungi incertae sedis</taxon>
        <taxon>Mucoromycota</taxon>
        <taxon>Mortierellomycotina</taxon>
        <taxon>Mortierellomycetes</taxon>
        <taxon>Mortierellales</taxon>
        <taxon>Mortierellaceae</taxon>
        <taxon>Podila</taxon>
    </lineage>
</organism>
<feature type="non-terminal residue" evidence="2">
    <location>
        <position position="124"/>
    </location>
</feature>
<protein>
    <submittedName>
        <fullName evidence="2">Uncharacterized protein</fullName>
    </submittedName>
</protein>
<keyword evidence="3" id="KW-1185">Reference proteome</keyword>
<dbReference type="Proteomes" id="UP000696485">
    <property type="component" value="Unassembled WGS sequence"/>
</dbReference>
<evidence type="ECO:0000256" key="1">
    <source>
        <dbReference type="SAM" id="MobiDB-lite"/>
    </source>
</evidence>
<feature type="compositionally biased region" description="Low complexity" evidence="1">
    <location>
        <begin position="25"/>
        <end position="34"/>
    </location>
</feature>
<comment type="caution">
    <text evidence="2">The sequence shown here is derived from an EMBL/GenBank/DDBJ whole genome shotgun (WGS) entry which is preliminary data.</text>
</comment>
<reference evidence="2" key="1">
    <citation type="journal article" date="2020" name="Fungal Divers.">
        <title>Resolving the Mortierellaceae phylogeny through synthesis of multi-gene phylogenetics and phylogenomics.</title>
        <authorList>
            <person name="Vandepol N."/>
            <person name="Liber J."/>
            <person name="Desiro A."/>
            <person name="Na H."/>
            <person name="Kennedy M."/>
            <person name="Barry K."/>
            <person name="Grigoriev I.V."/>
            <person name="Miller A.N."/>
            <person name="O'Donnell K."/>
            <person name="Stajich J.E."/>
            <person name="Bonito G."/>
        </authorList>
    </citation>
    <scope>NUCLEOTIDE SEQUENCE</scope>
    <source>
        <strain evidence="2">NVP1</strain>
    </source>
</reference>
<dbReference type="EMBL" id="JAAAUY010002487">
    <property type="protein sequence ID" value="KAF9311788.1"/>
    <property type="molecule type" value="Genomic_DNA"/>
</dbReference>
<proteinExistence type="predicted"/>
<sequence>MADAHEGPVNGVTNIERLSLDQDDSTTSASSTSTPQERPRTTNVLKSQHSNDLDKEFLEDMQRELDKAVEERQALLRTLIYERKNIQTDPTVAGLNKHIRGLENDIALYKRSALEAKHLRNAVK</sequence>
<evidence type="ECO:0000313" key="3">
    <source>
        <dbReference type="Proteomes" id="UP000696485"/>
    </source>
</evidence>
<name>A0A9P5VFM5_9FUNG</name>
<gene>
    <name evidence="2" type="ORF">BG006_004483</name>
</gene>
<accession>A0A9P5VFM5</accession>
<evidence type="ECO:0000313" key="2">
    <source>
        <dbReference type="EMBL" id="KAF9311788.1"/>
    </source>
</evidence>
<dbReference type="AlphaFoldDB" id="A0A9P5VFM5"/>
<feature type="region of interest" description="Disordered" evidence="1">
    <location>
        <begin position="1"/>
        <end position="54"/>
    </location>
</feature>